<reference evidence="2 3" key="1">
    <citation type="submission" date="2019-02" db="EMBL/GenBank/DDBJ databases">
        <title>Deep-cultivation of Planctomycetes and their phenomic and genomic characterization uncovers novel biology.</title>
        <authorList>
            <person name="Wiegand S."/>
            <person name="Jogler M."/>
            <person name="Boedeker C."/>
            <person name="Pinto D."/>
            <person name="Vollmers J."/>
            <person name="Rivas-Marin E."/>
            <person name="Kohn T."/>
            <person name="Peeters S.H."/>
            <person name="Heuer A."/>
            <person name="Rast P."/>
            <person name="Oberbeckmann S."/>
            <person name="Bunk B."/>
            <person name="Jeske O."/>
            <person name="Meyerdierks A."/>
            <person name="Storesund J.E."/>
            <person name="Kallscheuer N."/>
            <person name="Luecker S."/>
            <person name="Lage O.M."/>
            <person name="Pohl T."/>
            <person name="Merkel B.J."/>
            <person name="Hornburger P."/>
            <person name="Mueller R.-W."/>
            <person name="Bruemmer F."/>
            <person name="Labrenz M."/>
            <person name="Spormann A.M."/>
            <person name="Op den Camp H."/>
            <person name="Overmann J."/>
            <person name="Amann R."/>
            <person name="Jetten M.S.M."/>
            <person name="Mascher T."/>
            <person name="Medema M.H."/>
            <person name="Devos D.P."/>
            <person name="Kaster A.-K."/>
            <person name="Ovreas L."/>
            <person name="Rohde M."/>
            <person name="Galperin M.Y."/>
            <person name="Jogler C."/>
        </authorList>
    </citation>
    <scope>NUCLEOTIDE SEQUENCE [LARGE SCALE GENOMIC DNA]</scope>
    <source>
        <strain evidence="2 3">Pan44</strain>
    </source>
</reference>
<evidence type="ECO:0000313" key="2">
    <source>
        <dbReference type="EMBL" id="QDT54081.1"/>
    </source>
</evidence>
<dbReference type="KEGG" id="ccos:Pan44_21080"/>
<feature type="transmembrane region" description="Helical" evidence="1">
    <location>
        <begin position="21"/>
        <end position="39"/>
    </location>
</feature>
<proteinExistence type="predicted"/>
<gene>
    <name evidence="2" type="ORF">Pan44_21080</name>
</gene>
<sequence>MSNSRVVGKRAHRGRRNRARTALLLALFVWGVFAVWRGFPRFDSRLVGRWEIRDLGRTASVITFHEGGFGQRGNEHGHREFRWWTCGNRLLMHPNHVSRSANYQAVAEYALRAACFLGPPAEVSEFKIVRIEADEARFDRRTWSGGIVTETLVLHR</sequence>
<dbReference type="InParanoid" id="A0A517SD89"/>
<keyword evidence="1" id="KW-0812">Transmembrane</keyword>
<accession>A0A517SD89</accession>
<protein>
    <submittedName>
        <fullName evidence="2">Uncharacterized protein</fullName>
    </submittedName>
</protein>
<keyword evidence="3" id="KW-1185">Reference proteome</keyword>
<dbReference type="AlphaFoldDB" id="A0A517SD89"/>
<dbReference type="EMBL" id="CP036271">
    <property type="protein sequence ID" value="QDT54081.1"/>
    <property type="molecule type" value="Genomic_DNA"/>
</dbReference>
<evidence type="ECO:0000256" key="1">
    <source>
        <dbReference type="SAM" id="Phobius"/>
    </source>
</evidence>
<keyword evidence="1" id="KW-1133">Transmembrane helix</keyword>
<organism evidence="2 3">
    <name type="scientific">Caulifigura coniformis</name>
    <dbReference type="NCBI Taxonomy" id="2527983"/>
    <lineage>
        <taxon>Bacteria</taxon>
        <taxon>Pseudomonadati</taxon>
        <taxon>Planctomycetota</taxon>
        <taxon>Planctomycetia</taxon>
        <taxon>Planctomycetales</taxon>
        <taxon>Planctomycetaceae</taxon>
        <taxon>Caulifigura</taxon>
    </lineage>
</organism>
<keyword evidence="1" id="KW-0472">Membrane</keyword>
<dbReference type="Proteomes" id="UP000315700">
    <property type="component" value="Chromosome"/>
</dbReference>
<dbReference type="RefSeq" id="WP_145029833.1">
    <property type="nucleotide sequence ID" value="NZ_CP036271.1"/>
</dbReference>
<evidence type="ECO:0000313" key="3">
    <source>
        <dbReference type="Proteomes" id="UP000315700"/>
    </source>
</evidence>
<name>A0A517SD89_9PLAN</name>